<dbReference type="GO" id="GO:0016491">
    <property type="term" value="F:oxidoreductase activity"/>
    <property type="evidence" value="ECO:0007669"/>
    <property type="project" value="InterPro"/>
</dbReference>
<accession>A0A401JBF1</accession>
<reference evidence="1 2" key="1">
    <citation type="journal article" date="2019" name="Front. Microbiol.">
        <title>Genomes of Neutrophilic Sulfur-Oxidizing Chemolithoautotrophs Representing 9 Proteobacterial Species From 8 Genera.</title>
        <authorList>
            <person name="Watanabe T."/>
            <person name="Kojima H."/>
            <person name="Umezawa K."/>
            <person name="Hori C."/>
            <person name="Takasuka T.E."/>
            <person name="Kato Y."/>
            <person name="Fukui M."/>
        </authorList>
    </citation>
    <scope>NUCLEOTIDE SEQUENCE [LARGE SCALE GENOMIC DNA]</scope>
    <source>
        <strain evidence="1 2">TTN</strain>
    </source>
</reference>
<dbReference type="InterPro" id="IPR000415">
    <property type="entry name" value="Nitroreductase-like"/>
</dbReference>
<dbReference type="PANTHER" id="PTHR42741">
    <property type="entry name" value="NITROREDUCTASE FAMILY PROTEIN"/>
    <property type="match status" value="1"/>
</dbReference>
<protein>
    <submittedName>
        <fullName evidence="1">Uncharacterized protein</fullName>
    </submittedName>
</protein>
<proteinExistence type="predicted"/>
<keyword evidence="2" id="KW-1185">Reference proteome</keyword>
<dbReference type="AlphaFoldDB" id="A0A401JBF1"/>
<dbReference type="SUPFAM" id="SSF55469">
    <property type="entry name" value="FMN-dependent nitroreductase-like"/>
    <property type="match status" value="2"/>
</dbReference>
<dbReference type="RefSeq" id="WP_124703782.1">
    <property type="nucleotide sequence ID" value="NZ_BGOW01000003.1"/>
</dbReference>
<dbReference type="Proteomes" id="UP000286806">
    <property type="component" value="Unassembled WGS sequence"/>
</dbReference>
<sequence length="546" mass="59829">MKNALDTVLAYHQRTKHHFQHYAAGPGGLDWKNQPNPFRSFTGSPQLALPLLTAASYPAYADLYTPGKIAPQALTLNSIAALFELAFGLSAWKQYDDTRWALRCNPSSGNLHPTEAYLVSAGCEGIEDGVHHYVSRDHLLEQRCRFDTASNRSERILPPDSFLLGLSSIHWREAWKYGERAFRYCQHDVGHAIAAARYAAATLGWHVQVLSIWGDAEIGAILGVDRDQDFDAAEHESPDAILLVTASAPGCAAVEPDAATLVNAARRGQWQGHANVLAAHHSHQWPVIDEVALASAKPETLEAAWQAPGLPEPVTGGCGRTAVEIIRQRRSAQAFDGVSTLPAKAFYRMLDLTLPRQAVPPWDATAWAPRVHLLLFVHRVDDVAPGLYLLLRNEGIEAKLRAELNPEFEWLQTPGCPAHFSLFRLVAADAKNAARALSCHQDIAADGAFSVAMLAEYDTPLTATPWVYRQLFWEAGILGQVLYLEAEAAGVRGTGIGCYFDDAVHDLLGIKDAFIQSMYHFTVGTALEDTRLQTLPAYAHLVRGGV</sequence>
<organism evidence="1 2">
    <name type="scientific">Sulfuriferula multivorans</name>
    <dbReference type="NCBI Taxonomy" id="1559896"/>
    <lineage>
        <taxon>Bacteria</taxon>
        <taxon>Pseudomonadati</taxon>
        <taxon>Pseudomonadota</taxon>
        <taxon>Betaproteobacteria</taxon>
        <taxon>Nitrosomonadales</taxon>
        <taxon>Sulfuricellaceae</taxon>
        <taxon>Sulfuriferula</taxon>
    </lineage>
</organism>
<evidence type="ECO:0000313" key="1">
    <source>
        <dbReference type="EMBL" id="GBL44963.1"/>
    </source>
</evidence>
<comment type="caution">
    <text evidence="1">The sequence shown here is derived from an EMBL/GenBank/DDBJ whole genome shotgun (WGS) entry which is preliminary data.</text>
</comment>
<dbReference type="PANTHER" id="PTHR42741:SF3">
    <property type="entry name" value="NITROREDUCTASE FAMILY PROTEIN"/>
    <property type="match status" value="1"/>
</dbReference>
<dbReference type="CDD" id="cd02142">
    <property type="entry name" value="McbC_SagB-like_oxidoreductase"/>
    <property type="match status" value="1"/>
</dbReference>
<dbReference type="Gene3D" id="3.40.109.10">
    <property type="entry name" value="NADH Oxidase"/>
    <property type="match status" value="2"/>
</dbReference>
<dbReference type="EMBL" id="BGOW01000003">
    <property type="protein sequence ID" value="GBL44963.1"/>
    <property type="molecule type" value="Genomic_DNA"/>
</dbReference>
<gene>
    <name evidence="1" type="ORF">SFMTTN_0764</name>
</gene>
<name>A0A401JBF1_9PROT</name>
<dbReference type="OrthoDB" id="9801593at2"/>
<evidence type="ECO:0000313" key="2">
    <source>
        <dbReference type="Proteomes" id="UP000286806"/>
    </source>
</evidence>